<dbReference type="EMBL" id="VXPY01000061">
    <property type="protein sequence ID" value="MYD90418.1"/>
    <property type="molecule type" value="Genomic_DNA"/>
</dbReference>
<evidence type="ECO:0000256" key="1">
    <source>
        <dbReference type="SAM" id="MobiDB-lite"/>
    </source>
</evidence>
<dbReference type="InterPro" id="IPR018631">
    <property type="entry name" value="AAA-ATPase-like_dom"/>
</dbReference>
<evidence type="ECO:0000259" key="2">
    <source>
        <dbReference type="Pfam" id="PF09820"/>
    </source>
</evidence>
<accession>A0A6B1DT21</accession>
<proteinExistence type="predicted"/>
<dbReference type="PANTHER" id="PTHR34825:SF1">
    <property type="entry name" value="AAA-ATPASE-LIKE DOMAIN-CONTAINING PROTEIN"/>
    <property type="match status" value="1"/>
</dbReference>
<dbReference type="InterPro" id="IPR012547">
    <property type="entry name" value="PDDEXK_9"/>
</dbReference>
<gene>
    <name evidence="3" type="ORF">F4Y08_08820</name>
</gene>
<evidence type="ECO:0000313" key="3">
    <source>
        <dbReference type="EMBL" id="MYD90418.1"/>
    </source>
</evidence>
<dbReference type="AlphaFoldDB" id="A0A6B1DT21"/>
<dbReference type="Pfam" id="PF08011">
    <property type="entry name" value="PDDEXK_9"/>
    <property type="match status" value="1"/>
</dbReference>
<comment type="caution">
    <text evidence="3">The sequence shown here is derived from an EMBL/GenBank/DDBJ whole genome shotgun (WGS) entry which is preliminary data.</text>
</comment>
<feature type="compositionally biased region" description="Polar residues" evidence="1">
    <location>
        <begin position="72"/>
        <end position="94"/>
    </location>
</feature>
<reference evidence="3" key="1">
    <citation type="submission" date="2019-09" db="EMBL/GenBank/DDBJ databases">
        <title>Characterisation of the sponge microbiome using genome-centric metagenomics.</title>
        <authorList>
            <person name="Engelberts J.P."/>
            <person name="Robbins S.J."/>
            <person name="De Goeij J.M."/>
            <person name="Aranda M."/>
            <person name="Bell S.C."/>
            <person name="Webster N.S."/>
        </authorList>
    </citation>
    <scope>NUCLEOTIDE SEQUENCE</scope>
    <source>
        <strain evidence="3">SB0662_bin_9</strain>
    </source>
</reference>
<protein>
    <submittedName>
        <fullName evidence="3">AAA family ATPase</fullName>
    </submittedName>
</protein>
<dbReference type="PANTHER" id="PTHR34825">
    <property type="entry name" value="CONSERVED PROTEIN, WITH A WEAK D-GALACTARATE DEHYDRATASE/ALTRONATE HYDROLASE DOMAIN"/>
    <property type="match status" value="1"/>
</dbReference>
<dbReference type="Pfam" id="PF09820">
    <property type="entry name" value="AAA-ATPase_like"/>
    <property type="match status" value="1"/>
</dbReference>
<organism evidence="3">
    <name type="scientific">Caldilineaceae bacterium SB0662_bin_9</name>
    <dbReference type="NCBI Taxonomy" id="2605258"/>
    <lineage>
        <taxon>Bacteria</taxon>
        <taxon>Bacillati</taxon>
        <taxon>Chloroflexota</taxon>
        <taxon>Caldilineae</taxon>
        <taxon>Caldilineales</taxon>
        <taxon>Caldilineaceae</taxon>
    </lineage>
</organism>
<feature type="domain" description="AAA-ATPase-like" evidence="2">
    <location>
        <begin position="147"/>
        <end position="389"/>
    </location>
</feature>
<feature type="region of interest" description="Disordered" evidence="1">
    <location>
        <begin position="71"/>
        <end position="97"/>
    </location>
</feature>
<sequence length="721" mass="80484">MKALTLTPRAFAARRTCFASWSSSEIVVLMMQSITCLHQCTTTIKHPSPVSVSLTLVRHPKRSTGSGRLVLRQSTGKGPMSWTSSQPASISKANSPIPGPPDAAVLVHGPVPARSDRANNPANLQCWASPSHPPNMNLPFLHPDQSEFIPIRRGGGLYVDKTGHLRRLLAPIDGGGSRLQTKYAFFARPRRFGKTLLVSTLEAYFQGDLPRLESSDMSSFNPNAGERFELFRDTAVEDVVHRSQAHPVVRLNLAMTAADTPKGLRARLLEHLESVYTDWHDRGVATGIEPRTEGGFIRFPQPTAGSDPVPVTVRLESLLHELERQFDALPVVLIDEYDTPLTHLLGRDIDPEPFIAVLQEFFGLLKRFENRLHFVFITGISRFAHANLFSTLNNLTDISWDSEYADLCGFRDADLQGALLPYLEVGARNLDRPVEQVTQELRDHYNGYCFGHPGLSENVYNPFSLLNCLEDMQAATASARWQWVGWPNYWAGSGTPRFLVHMASEGSFGLSSEPPPVDQLMHATYDLTNIDSGSLMLQTGYLTLRMDQGHLHYDYPNNEVRLTFSSSLLQSFGRYAYTDELTGLYSALADEDYDAFCTRVHTFMAEIPGEKIANETDCHLILHALCQLMRVEFQSEMHQLGGHSDLEVVFPGHVCVFEFKYNQSPAIALEQIEARNYGRHYFASGRRVVAVGLNFVGSSPGEPPRIEHQTHIRDSSLPDIP</sequence>
<name>A0A6B1DT21_9CHLR</name>
<feature type="region of interest" description="Disordered" evidence="1">
    <location>
        <begin position="700"/>
        <end position="721"/>
    </location>
</feature>
<feature type="compositionally biased region" description="Basic and acidic residues" evidence="1">
    <location>
        <begin position="704"/>
        <end position="721"/>
    </location>
</feature>